<feature type="domain" description="ArnT-like N-terminal" evidence="9">
    <location>
        <begin position="29"/>
        <end position="244"/>
    </location>
</feature>
<evidence type="ECO:0000256" key="8">
    <source>
        <dbReference type="SAM" id="Phobius"/>
    </source>
</evidence>
<feature type="transmembrane region" description="Helical" evidence="8">
    <location>
        <begin position="133"/>
        <end position="151"/>
    </location>
</feature>
<evidence type="ECO:0000256" key="2">
    <source>
        <dbReference type="ARBA" id="ARBA00022475"/>
    </source>
</evidence>
<feature type="transmembrane region" description="Helical" evidence="8">
    <location>
        <begin position="172"/>
        <end position="205"/>
    </location>
</feature>
<dbReference type="GO" id="GO:0005886">
    <property type="term" value="C:plasma membrane"/>
    <property type="evidence" value="ECO:0007669"/>
    <property type="project" value="UniProtKB-SubCell"/>
</dbReference>
<dbReference type="GO" id="GO:0000030">
    <property type="term" value="F:mannosyltransferase activity"/>
    <property type="evidence" value="ECO:0007669"/>
    <property type="project" value="InterPro"/>
</dbReference>
<reference evidence="10" key="1">
    <citation type="submission" date="2018-05" db="EMBL/GenBank/DDBJ databases">
        <authorList>
            <person name="Lanie J.A."/>
            <person name="Ng W.-L."/>
            <person name="Kazmierczak K.M."/>
            <person name="Andrzejewski T.M."/>
            <person name="Davidsen T.M."/>
            <person name="Wayne K.J."/>
            <person name="Tettelin H."/>
            <person name="Glass J.I."/>
            <person name="Rusch D."/>
            <person name="Podicherti R."/>
            <person name="Tsui H.-C.T."/>
            <person name="Winkler M.E."/>
        </authorList>
    </citation>
    <scope>NUCLEOTIDE SEQUENCE</scope>
</reference>
<keyword evidence="4" id="KW-0808">Transferase</keyword>
<protein>
    <recommendedName>
        <fullName evidence="9">ArnT-like N-terminal domain-containing protein</fullName>
    </recommendedName>
</protein>
<evidence type="ECO:0000256" key="3">
    <source>
        <dbReference type="ARBA" id="ARBA00022676"/>
    </source>
</evidence>
<feature type="transmembrane region" description="Helical" evidence="8">
    <location>
        <begin position="400"/>
        <end position="422"/>
    </location>
</feature>
<dbReference type="Pfam" id="PF02366">
    <property type="entry name" value="PMT"/>
    <property type="match status" value="1"/>
</dbReference>
<evidence type="ECO:0000256" key="7">
    <source>
        <dbReference type="ARBA" id="ARBA00023136"/>
    </source>
</evidence>
<feature type="transmembrane region" description="Helical" evidence="8">
    <location>
        <begin position="320"/>
        <end position="336"/>
    </location>
</feature>
<dbReference type="PANTHER" id="PTHR33908">
    <property type="entry name" value="MANNOSYLTRANSFERASE YKCB-RELATED"/>
    <property type="match status" value="1"/>
</dbReference>
<keyword evidence="3" id="KW-0328">Glycosyltransferase</keyword>
<sequence>VQTPLRWLVVLCAVTFFLALGNGAIADSDEAYYAEAARQMVTTGDWLTPHYNDTVRFQKPVLMYWLIGTGYLLTGVNETAARFPSALAGLLLVLLTFTIGRRWYNPSTGFLAGSIVATTFGTSAIAWQALPDLPVTVLIVFATWSLLRALSCNPIDAGNGQTVNSDSHRRTWLLAAAASAALACLTKGPIGIVLPLMVALPLAYWKHANPGVASPGPGRSTGLRPILPVIAILLFLVLASPWFLVMAYQHGPSYLVYFFVGENVERFTTEEFNQTRPLWFYLPVLAGGLLPWTPFTILWIPDLIKALKARILPSPTSLRLVVWAAAPLLFYTLSIGKQPRYILPALAPLAILLARSIQRQLSAQPTLLMRTSVALVATFWLILGILFYRASPILELLGSTYPWLTGLILFGAGTAVAISPIFVSLNRVIPIITAASAVILLVLHTQLFSTYRPAPVEQVSSIISKHWQSEYRLGTYQAFGRNQVFYSGHPRHELFTTEQVSAFLKTTTPVLCILPERDWVGLGPRAQQLGRPIDQITYIDRAGLRIRDLLQPDPENILQNVLIVTNR</sequence>
<dbReference type="GO" id="GO:0016763">
    <property type="term" value="F:pentosyltransferase activity"/>
    <property type="evidence" value="ECO:0007669"/>
    <property type="project" value="TreeGrafter"/>
</dbReference>
<dbReference type="InterPro" id="IPR003342">
    <property type="entry name" value="ArnT-like_N"/>
</dbReference>
<evidence type="ECO:0000256" key="4">
    <source>
        <dbReference type="ARBA" id="ARBA00022679"/>
    </source>
</evidence>
<dbReference type="GO" id="GO:0009103">
    <property type="term" value="P:lipopolysaccharide biosynthetic process"/>
    <property type="evidence" value="ECO:0007669"/>
    <property type="project" value="TreeGrafter"/>
</dbReference>
<dbReference type="GO" id="GO:0010041">
    <property type="term" value="P:response to iron(III) ion"/>
    <property type="evidence" value="ECO:0007669"/>
    <property type="project" value="TreeGrafter"/>
</dbReference>
<feature type="transmembrane region" description="Helical" evidence="8">
    <location>
        <begin position="367"/>
        <end position="388"/>
    </location>
</feature>
<accession>A0A381RKA2</accession>
<feature type="transmembrane region" description="Helical" evidence="8">
    <location>
        <begin position="278"/>
        <end position="300"/>
    </location>
</feature>
<organism evidence="10">
    <name type="scientific">marine metagenome</name>
    <dbReference type="NCBI Taxonomy" id="408172"/>
    <lineage>
        <taxon>unclassified sequences</taxon>
        <taxon>metagenomes</taxon>
        <taxon>ecological metagenomes</taxon>
    </lineage>
</organism>
<feature type="transmembrane region" description="Helical" evidence="8">
    <location>
        <begin position="80"/>
        <end position="97"/>
    </location>
</feature>
<evidence type="ECO:0000256" key="1">
    <source>
        <dbReference type="ARBA" id="ARBA00004651"/>
    </source>
</evidence>
<feature type="transmembrane region" description="Helical" evidence="8">
    <location>
        <begin position="225"/>
        <end position="245"/>
    </location>
</feature>
<dbReference type="InterPro" id="IPR050297">
    <property type="entry name" value="LipidA_mod_glycosyltrf_83"/>
</dbReference>
<dbReference type="PANTHER" id="PTHR33908:SF3">
    <property type="entry name" value="UNDECAPRENYL PHOSPHATE-ALPHA-4-AMINO-4-DEOXY-L-ARABINOSE ARABINOSYL TRANSFERASE"/>
    <property type="match status" value="1"/>
</dbReference>
<feature type="non-terminal residue" evidence="10">
    <location>
        <position position="1"/>
    </location>
</feature>
<feature type="transmembrane region" description="Helical" evidence="8">
    <location>
        <begin position="109"/>
        <end position="127"/>
    </location>
</feature>
<dbReference type="EMBL" id="UINC01002045">
    <property type="protein sequence ID" value="SUZ92270.1"/>
    <property type="molecule type" value="Genomic_DNA"/>
</dbReference>
<evidence type="ECO:0000313" key="10">
    <source>
        <dbReference type="EMBL" id="SUZ92270.1"/>
    </source>
</evidence>
<comment type="subcellular location">
    <subcellularLocation>
        <location evidence="1">Cell membrane</location>
        <topology evidence="1">Multi-pass membrane protein</topology>
    </subcellularLocation>
</comment>
<gene>
    <name evidence="10" type="ORF">METZ01_LOCUS45124</name>
</gene>
<evidence type="ECO:0000259" key="9">
    <source>
        <dbReference type="Pfam" id="PF02366"/>
    </source>
</evidence>
<keyword evidence="2" id="KW-1003">Cell membrane</keyword>
<keyword evidence="6 8" id="KW-1133">Transmembrane helix</keyword>
<dbReference type="GO" id="GO:0006493">
    <property type="term" value="P:protein O-linked glycosylation"/>
    <property type="evidence" value="ECO:0007669"/>
    <property type="project" value="InterPro"/>
</dbReference>
<keyword evidence="5 8" id="KW-0812">Transmembrane</keyword>
<dbReference type="AlphaFoldDB" id="A0A381RKA2"/>
<name>A0A381RKA2_9ZZZZ</name>
<evidence type="ECO:0000256" key="5">
    <source>
        <dbReference type="ARBA" id="ARBA00022692"/>
    </source>
</evidence>
<evidence type="ECO:0000256" key="6">
    <source>
        <dbReference type="ARBA" id="ARBA00022989"/>
    </source>
</evidence>
<proteinExistence type="predicted"/>
<keyword evidence="7 8" id="KW-0472">Membrane</keyword>